<protein>
    <submittedName>
        <fullName evidence="6">NUDIX hydrolase</fullName>
    </submittedName>
</protein>
<evidence type="ECO:0000259" key="5">
    <source>
        <dbReference type="Pfam" id="PF00293"/>
    </source>
</evidence>
<dbReference type="Gene3D" id="3.90.79.10">
    <property type="entry name" value="Nucleoside Triphosphate Pyrophosphohydrolase"/>
    <property type="match status" value="1"/>
</dbReference>
<keyword evidence="3 6" id="KW-0378">Hydrolase</keyword>
<dbReference type="Pfam" id="PF00293">
    <property type="entry name" value="NUDIX"/>
    <property type="match status" value="1"/>
</dbReference>
<feature type="domain" description="Nudix hydrolase" evidence="5">
    <location>
        <begin position="39"/>
        <end position="137"/>
    </location>
</feature>
<evidence type="ECO:0000256" key="4">
    <source>
        <dbReference type="ARBA" id="ARBA00022842"/>
    </source>
</evidence>
<evidence type="ECO:0000256" key="2">
    <source>
        <dbReference type="ARBA" id="ARBA00022723"/>
    </source>
</evidence>
<dbReference type="InterPro" id="IPR015797">
    <property type="entry name" value="NUDIX_hydrolase-like_dom_sf"/>
</dbReference>
<organism evidence="6">
    <name type="scientific">Aurantimonas manganoxydans</name>
    <dbReference type="NCBI Taxonomy" id="651183"/>
    <lineage>
        <taxon>Bacteria</taxon>
        <taxon>Pseudomonadati</taxon>
        <taxon>Pseudomonadota</taxon>
        <taxon>Alphaproteobacteria</taxon>
        <taxon>Hyphomicrobiales</taxon>
        <taxon>Aurantimonadaceae</taxon>
        <taxon>Aurantimonas</taxon>
    </lineage>
</organism>
<dbReference type="InterPro" id="IPR000086">
    <property type="entry name" value="NUDIX_hydrolase_dom"/>
</dbReference>
<dbReference type="GO" id="GO:0016462">
    <property type="term" value="F:pyrophosphatase activity"/>
    <property type="evidence" value="ECO:0007669"/>
    <property type="project" value="InterPro"/>
</dbReference>
<evidence type="ECO:0000256" key="3">
    <source>
        <dbReference type="ARBA" id="ARBA00022801"/>
    </source>
</evidence>
<proteinExistence type="predicted"/>
<accession>A0A0P0Z5S0</accession>
<dbReference type="GO" id="GO:0005737">
    <property type="term" value="C:cytoplasm"/>
    <property type="evidence" value="ECO:0007669"/>
    <property type="project" value="TreeGrafter"/>
</dbReference>
<dbReference type="GO" id="GO:0046872">
    <property type="term" value="F:metal ion binding"/>
    <property type="evidence" value="ECO:0007669"/>
    <property type="project" value="UniProtKB-KW"/>
</dbReference>
<dbReference type="EMBL" id="LC066380">
    <property type="protein sequence ID" value="BAT29308.1"/>
    <property type="molecule type" value="Genomic_DNA"/>
</dbReference>
<keyword evidence="2" id="KW-0479">Metal-binding</keyword>
<keyword evidence="4" id="KW-0460">Magnesium</keyword>
<dbReference type="CDD" id="cd04666">
    <property type="entry name" value="NUDIX_DIPP2_like_Nudt4"/>
    <property type="match status" value="1"/>
</dbReference>
<reference evidence="6" key="1">
    <citation type="journal article" date="2015" name="Proc. Natl. Acad. Sci. U.S.A.">
        <title>Bacterial clade with the ribosomal RNA operon on a small plasmid rather than the chromosome.</title>
        <authorList>
            <person name="Anda M."/>
            <person name="Ohtsubo Y."/>
            <person name="Okubo T."/>
            <person name="Sugawara M."/>
            <person name="Nagata Y."/>
            <person name="Tsuda M."/>
            <person name="Minamisawa K."/>
            <person name="Mitsui H."/>
        </authorList>
    </citation>
    <scope>NUCLEOTIDE SEQUENCE</scope>
    <source>
        <strain evidence="6">DSM 21871</strain>
    </source>
</reference>
<evidence type="ECO:0000256" key="1">
    <source>
        <dbReference type="ARBA" id="ARBA00001946"/>
    </source>
</evidence>
<dbReference type="SUPFAM" id="SSF55811">
    <property type="entry name" value="Nudix"/>
    <property type="match status" value="1"/>
</dbReference>
<name>A0A0P0Z5S0_9HYPH</name>
<dbReference type="AlphaFoldDB" id="A0A0P0Z5S0"/>
<sequence length="157" mass="18113">MMEVLRERLAERSMLRGSDPSGTQTGTIPYAMVGDQPVFLLITSRRTGRWIFPKGSLMEGLAPWESAAQEALEEAGVQGHVEQAPLGTYRTLKRGLRQTKVLDVTLYPLRVEQQHDAWQEMRQRYRHWATFAETRRLLTEKPVVELTEKLYRRLTAS</sequence>
<dbReference type="PANTHER" id="PTHR12629:SF0">
    <property type="entry name" value="DIPHOSPHOINOSITOL-POLYPHOSPHATE DIPHOSPHATASE"/>
    <property type="match status" value="1"/>
</dbReference>
<evidence type="ECO:0000313" key="6">
    <source>
        <dbReference type="EMBL" id="BAT29308.1"/>
    </source>
</evidence>
<dbReference type="InterPro" id="IPR047198">
    <property type="entry name" value="DDP-like_NUDIX"/>
</dbReference>
<dbReference type="PANTHER" id="PTHR12629">
    <property type="entry name" value="DIPHOSPHOINOSITOL POLYPHOSPHATE PHOSPHOHYDROLASE"/>
    <property type="match status" value="1"/>
</dbReference>
<comment type="cofactor">
    <cofactor evidence="1">
        <name>Mg(2+)</name>
        <dbReference type="ChEBI" id="CHEBI:18420"/>
    </cofactor>
</comment>